<dbReference type="InterPro" id="IPR001851">
    <property type="entry name" value="ABC_transp_permease"/>
</dbReference>
<feature type="transmembrane region" description="Helical" evidence="9">
    <location>
        <begin position="137"/>
        <end position="162"/>
    </location>
</feature>
<feature type="transmembrane region" description="Helical" evidence="9">
    <location>
        <begin position="33"/>
        <end position="56"/>
    </location>
</feature>
<dbReference type="AlphaFoldDB" id="A0A5E4SET9"/>
<evidence type="ECO:0000256" key="2">
    <source>
        <dbReference type="ARBA" id="ARBA00022448"/>
    </source>
</evidence>
<proteinExistence type="inferred from homology"/>
<sequence>MGASLDFTLGVMFANGVSYGLLLFMLSSGLTLIFSMLGVLNFAHATFYMLGAYFAYTLSAVVGFWPALVGAPLLVGLGGGVFERHVLRHLRARGALAELLATFGLAYVLVEVVQLIWGRGPVDYRVPGLFEGVLVPFFGLALPAYRVFIMALALAIAAALALGLRATRAGLVMQAALSQPAMTQALGYDVPRLYTSVFACGAGLAALAGAAGGNVLVTEPGMAATVGSVIFVVVVAGGLGSLAGAFAASILIGVLQTWAVASDANLASLIGVPEWASPSHASAPFWQLTMTQLAPVVPYLLMVVVLLVRPRGLFGVREA</sequence>
<comment type="subcellular location">
    <subcellularLocation>
        <location evidence="1">Cell membrane</location>
        <topology evidence="1">Multi-pass membrane protein</topology>
    </subcellularLocation>
</comment>
<evidence type="ECO:0000256" key="6">
    <source>
        <dbReference type="ARBA" id="ARBA00022989"/>
    </source>
</evidence>
<dbReference type="RefSeq" id="WP_150695646.1">
    <property type="nucleotide sequence ID" value="NZ_CABPRZ010000002.1"/>
</dbReference>
<dbReference type="PANTHER" id="PTHR11795">
    <property type="entry name" value="BRANCHED-CHAIN AMINO ACID TRANSPORT SYSTEM PERMEASE PROTEIN LIVH"/>
    <property type="match status" value="1"/>
</dbReference>
<evidence type="ECO:0000256" key="3">
    <source>
        <dbReference type="ARBA" id="ARBA00022475"/>
    </source>
</evidence>
<protein>
    <submittedName>
        <fullName evidence="10">High-affinity branched-chain amino acid transport system permease protein LivH</fullName>
    </submittedName>
</protein>
<evidence type="ECO:0000256" key="4">
    <source>
        <dbReference type="ARBA" id="ARBA00022692"/>
    </source>
</evidence>
<gene>
    <name evidence="10" type="primary">livH_11</name>
    <name evidence="10" type="ORF">PTE30175_00702</name>
</gene>
<dbReference type="InterPro" id="IPR052157">
    <property type="entry name" value="BCAA_transport_permease"/>
</dbReference>
<keyword evidence="2" id="KW-0813">Transport</keyword>
<evidence type="ECO:0000256" key="5">
    <source>
        <dbReference type="ARBA" id="ARBA00022970"/>
    </source>
</evidence>
<name>A0A5E4SET9_9BURK</name>
<evidence type="ECO:0000256" key="1">
    <source>
        <dbReference type="ARBA" id="ARBA00004651"/>
    </source>
</evidence>
<evidence type="ECO:0000256" key="9">
    <source>
        <dbReference type="SAM" id="Phobius"/>
    </source>
</evidence>
<organism evidence="10 11">
    <name type="scientific">Pandoraea terrae</name>
    <dbReference type="NCBI Taxonomy" id="1537710"/>
    <lineage>
        <taxon>Bacteria</taxon>
        <taxon>Pseudomonadati</taxon>
        <taxon>Pseudomonadota</taxon>
        <taxon>Betaproteobacteria</taxon>
        <taxon>Burkholderiales</taxon>
        <taxon>Burkholderiaceae</taxon>
        <taxon>Pandoraea</taxon>
    </lineage>
</organism>
<feature type="transmembrane region" description="Helical" evidence="9">
    <location>
        <begin position="285"/>
        <end position="308"/>
    </location>
</feature>
<dbReference type="GO" id="GO:0022857">
    <property type="term" value="F:transmembrane transporter activity"/>
    <property type="evidence" value="ECO:0007669"/>
    <property type="project" value="InterPro"/>
</dbReference>
<dbReference type="Proteomes" id="UP000414233">
    <property type="component" value="Unassembled WGS sequence"/>
</dbReference>
<reference evidence="10 11" key="1">
    <citation type="submission" date="2019-08" db="EMBL/GenBank/DDBJ databases">
        <authorList>
            <person name="Peeters C."/>
        </authorList>
    </citation>
    <scope>NUCLEOTIDE SEQUENCE [LARGE SCALE GENOMIC DNA]</scope>
    <source>
        <strain evidence="10 11">LMG 30175</strain>
    </source>
</reference>
<dbReference type="GO" id="GO:0005886">
    <property type="term" value="C:plasma membrane"/>
    <property type="evidence" value="ECO:0007669"/>
    <property type="project" value="UniProtKB-SubCell"/>
</dbReference>
<feature type="transmembrane region" description="Helical" evidence="9">
    <location>
        <begin position="6"/>
        <end position="26"/>
    </location>
</feature>
<dbReference type="PANTHER" id="PTHR11795:SF442">
    <property type="entry name" value="ABC TRANSPORTER ATP-BINDING PROTEIN"/>
    <property type="match status" value="1"/>
</dbReference>
<evidence type="ECO:0000256" key="8">
    <source>
        <dbReference type="ARBA" id="ARBA00037998"/>
    </source>
</evidence>
<dbReference type="GO" id="GO:0006865">
    <property type="term" value="P:amino acid transport"/>
    <property type="evidence" value="ECO:0007669"/>
    <property type="project" value="UniProtKB-KW"/>
</dbReference>
<feature type="transmembrane region" description="Helical" evidence="9">
    <location>
        <begin position="229"/>
        <end position="255"/>
    </location>
</feature>
<feature type="transmembrane region" description="Helical" evidence="9">
    <location>
        <begin position="193"/>
        <end position="217"/>
    </location>
</feature>
<dbReference type="EMBL" id="CABPRZ010000002">
    <property type="protein sequence ID" value="VVD73681.1"/>
    <property type="molecule type" value="Genomic_DNA"/>
</dbReference>
<keyword evidence="7 9" id="KW-0472">Membrane</keyword>
<evidence type="ECO:0000313" key="11">
    <source>
        <dbReference type="Proteomes" id="UP000414233"/>
    </source>
</evidence>
<dbReference type="CDD" id="cd06582">
    <property type="entry name" value="TM_PBP1_LivH_like"/>
    <property type="match status" value="1"/>
</dbReference>
<keyword evidence="6 9" id="KW-1133">Transmembrane helix</keyword>
<feature type="transmembrane region" description="Helical" evidence="9">
    <location>
        <begin position="62"/>
        <end position="82"/>
    </location>
</feature>
<accession>A0A5E4SET9</accession>
<keyword evidence="4 9" id="KW-0812">Transmembrane</keyword>
<keyword evidence="11" id="KW-1185">Reference proteome</keyword>
<keyword evidence="5" id="KW-0029">Amino-acid transport</keyword>
<keyword evidence="3" id="KW-1003">Cell membrane</keyword>
<feature type="transmembrane region" description="Helical" evidence="9">
    <location>
        <begin position="94"/>
        <end position="117"/>
    </location>
</feature>
<evidence type="ECO:0000256" key="7">
    <source>
        <dbReference type="ARBA" id="ARBA00023136"/>
    </source>
</evidence>
<comment type="similarity">
    <text evidence="8">Belongs to the binding-protein-dependent transport system permease family. LivHM subfamily.</text>
</comment>
<evidence type="ECO:0000313" key="10">
    <source>
        <dbReference type="EMBL" id="VVD73681.1"/>
    </source>
</evidence>
<dbReference type="Pfam" id="PF02653">
    <property type="entry name" value="BPD_transp_2"/>
    <property type="match status" value="1"/>
</dbReference>
<dbReference type="OrthoDB" id="8703217at2"/>